<reference evidence="2 3" key="1">
    <citation type="submission" date="2019-07" db="EMBL/GenBank/DDBJ databases">
        <authorList>
            <person name="Hibberd C M."/>
            <person name="Gehrig L. J."/>
            <person name="Chang H.-W."/>
            <person name="Venkatesh S."/>
        </authorList>
    </citation>
    <scope>NUCLEOTIDE SEQUENCE [LARGE SCALE GENOMIC DNA]</scope>
    <source>
        <strain evidence="2">Blautia_luti_SSTS_Bg7063</strain>
    </source>
</reference>
<feature type="signal peptide" evidence="1">
    <location>
        <begin position="1"/>
        <end position="20"/>
    </location>
</feature>
<gene>
    <name evidence="2" type="ORF">RSSSTS7063_01175</name>
</gene>
<name>A0A564W823_9FIRM</name>
<evidence type="ECO:0000313" key="2">
    <source>
        <dbReference type="EMBL" id="VUX40567.1"/>
    </source>
</evidence>
<organism evidence="2 3">
    <name type="scientific">Blautia luti</name>
    <dbReference type="NCBI Taxonomy" id="89014"/>
    <lineage>
        <taxon>Bacteria</taxon>
        <taxon>Bacillati</taxon>
        <taxon>Bacillota</taxon>
        <taxon>Clostridia</taxon>
        <taxon>Lachnospirales</taxon>
        <taxon>Lachnospiraceae</taxon>
        <taxon>Blautia</taxon>
    </lineage>
</organism>
<protein>
    <submittedName>
        <fullName evidence="2">Uncharacterized protein</fullName>
    </submittedName>
</protein>
<dbReference type="RefSeq" id="WP_015525281.1">
    <property type="nucleotide sequence ID" value="NZ_CABHMX010000008.1"/>
</dbReference>
<evidence type="ECO:0000256" key="1">
    <source>
        <dbReference type="SAM" id="SignalP"/>
    </source>
</evidence>
<keyword evidence="1" id="KW-0732">Signal</keyword>
<feature type="chain" id="PRO_5039136963" evidence="1">
    <location>
        <begin position="21"/>
        <end position="53"/>
    </location>
</feature>
<dbReference type="EMBL" id="CABHNW010000164">
    <property type="protein sequence ID" value="VUX40567.1"/>
    <property type="molecule type" value="Genomic_DNA"/>
</dbReference>
<accession>A0A564W823</accession>
<sequence length="53" mass="6099">MLLFFLVFFGLQIFVLFCCAAAGNDAASQELSDQEQLQFIAEWKKQHQKKDVC</sequence>
<dbReference type="Proteomes" id="UP000408482">
    <property type="component" value="Unassembled WGS sequence"/>
</dbReference>
<evidence type="ECO:0000313" key="3">
    <source>
        <dbReference type="Proteomes" id="UP000408482"/>
    </source>
</evidence>
<dbReference type="AlphaFoldDB" id="A0A564W823"/>
<keyword evidence="3" id="KW-1185">Reference proteome</keyword>
<proteinExistence type="predicted"/>